<dbReference type="Pfam" id="PF08367">
    <property type="entry name" value="M16C_assoc"/>
    <property type="match status" value="1"/>
</dbReference>
<keyword evidence="3" id="KW-1185">Reference proteome</keyword>
<gene>
    <name evidence="2" type="ORF">DFQ59_10480</name>
</gene>
<dbReference type="PANTHER" id="PTHR43016">
    <property type="entry name" value="PRESEQUENCE PROTEASE"/>
    <property type="match status" value="1"/>
</dbReference>
<dbReference type="OrthoDB" id="9762027at2"/>
<dbReference type="GO" id="GO:0046872">
    <property type="term" value="F:metal ion binding"/>
    <property type="evidence" value="ECO:0007669"/>
    <property type="project" value="InterPro"/>
</dbReference>
<reference evidence="2 3" key="1">
    <citation type="submission" date="2018-07" db="EMBL/GenBank/DDBJ databases">
        <title>Genomic Encyclopedia of Type Strains, Phase IV (KMG-IV): sequencing the most valuable type-strain genomes for metagenomic binning, comparative biology and taxonomic classification.</title>
        <authorList>
            <person name="Goeker M."/>
        </authorList>
    </citation>
    <scope>NUCLEOTIDE SEQUENCE [LARGE SCALE GENOMIC DNA]</scope>
    <source>
        <strain evidence="2 3">DSM 26407</strain>
    </source>
</reference>
<dbReference type="InterPro" id="IPR055130">
    <property type="entry name" value="PreP_C"/>
</dbReference>
<dbReference type="RefSeq" id="WP_114279634.1">
    <property type="nucleotide sequence ID" value="NZ_QPJY01000004.1"/>
</dbReference>
<dbReference type="FunFam" id="3.30.830.10:FF:000011">
    <property type="entry name" value="Presequence protease, mitochondrial"/>
    <property type="match status" value="1"/>
</dbReference>
<dbReference type="SUPFAM" id="SSF63411">
    <property type="entry name" value="LuxS/MPP-like metallohydrolase"/>
    <property type="match status" value="4"/>
</dbReference>
<dbReference type="GO" id="GO:0006508">
    <property type="term" value="P:proteolysis"/>
    <property type="evidence" value="ECO:0007669"/>
    <property type="project" value="InterPro"/>
</dbReference>
<dbReference type="InterPro" id="IPR007863">
    <property type="entry name" value="Peptidase_M16_C"/>
</dbReference>
<name>A0A369CFN3_9GAMM</name>
<protein>
    <recommendedName>
        <fullName evidence="1">Peptidase M16C associated domain-containing protein</fullName>
    </recommendedName>
</protein>
<sequence>MTHPAFEHIRTAHLPSLNIDVEEYRHRATGARHLHLASGDPNNAFLVAFLTVPQDSTGVAHILEHTSLCGSRKYPVRDPFFMMIRRSLNTFMNAFTASDWTAYPFASQNRKDFYNLLEVYLDAAFFPTLDAMDFAQEGHRVEFAVPDDPSSDLVYKGVVYNEMKGAMSSPVRRLWDDLQSALFPTTTYHYNSGGEPAEIPKLTHADLKAFHARHYHPSNAVIMTYGSFPVEEHQERIEAWALSRFQRLDLDLAIPDERRYDAPQVVETRYPLEGGAETRRKTHVVLGWLLGHSADLKEVMEANLLSGVLLDHSGSPLRQALETTGLGTAPSELCGLDDSTRETIFACGLEGTDPEQAEAVERLVLETLERVARDGVPQDQVEAVLHQLELHQREVGGGHFPYGLQLMVKALPAVLHGGDAVAVLDIDPVLKELREAIRDPGYIRNLTRRLLLDNPHRIRLAMAPDPELADRLAAEERARLAALRETLGEADRLRIVEQARELKARQEQSDDPEILPKVTLADVPDELKIAEGTDATIAGTPVAAYAQGTNGLVYQRVVVDLPEFSDELLDELPLFCDLLTEVGIGERDYLDIQALQSAVTGGISAGTSVRGAIDDAQSIYGVFTLSGKALERNRDALAALLNETFLQARFDELSRLRELVAQVRAHRESSITDNGHGLAMMAATAGLAPCGALSHRWSGLQGLKRLKALDDSLDDTTALEAFSGRLIAIREAIASAPRQFLVVAEESALEGVVKGLERHWQANPAATSGKLRLEPVNRSIRQGWATNTQVNFCAKAFPTVAPEHPDAAALTVLGPLLRNGFLHRAIREQGGAYGAGASYDPDTTAFRFFSYRDPRLAETLEDFDRGIQWLLENRIEPRLLEEAVLGVVGSIDRPDSPAREAMNAFFGRLHGRTAEQRRRFRRRVLEVGLDDLRQVAERYLTGSNASVAVVSDAKSLARNEALGLEVTSL</sequence>
<dbReference type="Pfam" id="PF22516">
    <property type="entry name" value="PreP_C"/>
    <property type="match status" value="1"/>
</dbReference>
<dbReference type="SMART" id="SM01264">
    <property type="entry name" value="M16C_associated"/>
    <property type="match status" value="1"/>
</dbReference>
<evidence type="ECO:0000313" key="3">
    <source>
        <dbReference type="Proteomes" id="UP000252707"/>
    </source>
</evidence>
<dbReference type="Pfam" id="PF05193">
    <property type="entry name" value="Peptidase_M16_C"/>
    <property type="match status" value="1"/>
</dbReference>
<organism evidence="2 3">
    <name type="scientific">Thioalbus denitrificans</name>
    <dbReference type="NCBI Taxonomy" id="547122"/>
    <lineage>
        <taxon>Bacteria</taxon>
        <taxon>Pseudomonadati</taxon>
        <taxon>Pseudomonadota</taxon>
        <taxon>Gammaproteobacteria</taxon>
        <taxon>Chromatiales</taxon>
        <taxon>Ectothiorhodospiraceae</taxon>
        <taxon>Thioalbus</taxon>
    </lineage>
</organism>
<dbReference type="EMBL" id="QPJY01000004">
    <property type="protein sequence ID" value="RCX30644.1"/>
    <property type="molecule type" value="Genomic_DNA"/>
</dbReference>
<dbReference type="InterPro" id="IPR013578">
    <property type="entry name" value="Peptidase_M16C_assoc"/>
</dbReference>
<evidence type="ECO:0000259" key="1">
    <source>
        <dbReference type="SMART" id="SM01264"/>
    </source>
</evidence>
<feature type="domain" description="Peptidase M16C associated" evidence="1">
    <location>
        <begin position="462"/>
        <end position="709"/>
    </location>
</feature>
<dbReference type="Gene3D" id="3.30.830.10">
    <property type="entry name" value="Metalloenzyme, LuxS/M16 peptidase-like"/>
    <property type="match status" value="4"/>
</dbReference>
<dbReference type="Proteomes" id="UP000252707">
    <property type="component" value="Unassembled WGS sequence"/>
</dbReference>
<accession>A0A369CFN3</accession>
<dbReference type="PANTHER" id="PTHR43016:SF13">
    <property type="entry name" value="PRESEQUENCE PROTEASE, MITOCHONDRIAL"/>
    <property type="match status" value="1"/>
</dbReference>
<dbReference type="InterPro" id="IPR011249">
    <property type="entry name" value="Metalloenz_LuxS/M16"/>
</dbReference>
<dbReference type="InterPro" id="IPR011765">
    <property type="entry name" value="Pept_M16_N"/>
</dbReference>
<dbReference type="AlphaFoldDB" id="A0A369CFN3"/>
<evidence type="ECO:0000313" key="2">
    <source>
        <dbReference type="EMBL" id="RCX30644.1"/>
    </source>
</evidence>
<comment type="caution">
    <text evidence="2">The sequence shown here is derived from an EMBL/GenBank/DDBJ whole genome shotgun (WGS) entry which is preliminary data.</text>
</comment>
<proteinExistence type="predicted"/>
<dbReference type="Pfam" id="PF00675">
    <property type="entry name" value="Peptidase_M16"/>
    <property type="match status" value="1"/>
</dbReference>